<dbReference type="InterPro" id="IPR016039">
    <property type="entry name" value="Thiolase-like"/>
</dbReference>
<dbReference type="GO" id="GO:0031177">
    <property type="term" value="F:phosphopantetheine binding"/>
    <property type="evidence" value="ECO:0007669"/>
    <property type="project" value="InterPro"/>
</dbReference>
<dbReference type="Pfam" id="PF00550">
    <property type="entry name" value="PP-binding"/>
    <property type="match status" value="2"/>
</dbReference>
<comment type="similarity">
    <text evidence="9">In the C-terminal section; belongs to the NRP synthetase family.</text>
</comment>
<evidence type="ECO:0000259" key="12">
    <source>
        <dbReference type="PROSITE" id="PS52004"/>
    </source>
</evidence>
<proteinExistence type="inferred from homology"/>
<feature type="domain" description="Ketosynthase family 3 (KS3)" evidence="12">
    <location>
        <begin position="10"/>
        <end position="442"/>
    </location>
</feature>
<sequence length="2684" mass="285467">MKENVAVETPPGVAIIGMAGRFPGADDVAAFWRNLRENVESISHFTDAELEDAFDPSVRGDPNFVRARSILEGVENFDAGFFAMHAREAELTDPQHRVFLECAWQALEDAGYDPATYKDAIGVFAGCSMSTYFLRNVLKDRAAVELFTSNYQVGSYGELIGALPDVFATRLSYKLGLRGPAMTIQTACSTSLVAIAEACKSLLLYESDMALAGGVSITFPQKRGYLALEGAMVSPTGHVRSFDAKADGTVFGSGAGVVLLKRVEDAIADGDTIYAVIRGTALNNDGAARAGFTAPSVNGQWEVIAAALANAEVEARSISYVECHGTATPLGDPIEVAGLTRAFRASTDDTGFCALGSVKPNVGHLDAAAGVAGVIKTALALKTKQLPATLHFETPNPHIAFEGGPFYVNKTWRDWPQEAEPRRAGVSAFGVGGTNAHIVLEEAPLAVSEASGRPTQIICVSARSAAALEKSRENLAAYLAEKPQAPLADVAFTMAVGRRAFAHRAAIVADDAAAASAALISGRDLVFGVPKAEPRKIAFMFPGQGAQYPAMGHGLFETEPAFADSMRRSAEILRPILNADLCALLYGDEPGRLSAQALQATEFAQPALFSVGLALAELWRQRGVAPQMMIGHSVGEFVGACLAGVFSHEDALRLIAARGRLMQEMPSGSMMAVRLPEAELLPYLKGDVALAAVNGPKLCVAAGPDEAIAALDAQLSAQGVMTRRLHTSHAFHSPMMEPAANALRKVVEGVKLSPPTAPLISSTTGGWLTAEEAVSPHYWAAHCREPVRFAAGLKTLLDAAGVDPILIEAGPGLALSALARQCGAGNAPDAVVASLPEASREASDMEVFARATAQLWCAGVAIDWRAVYSNERRLRVPLPTYPFERARHWLEAPPVAHAAAAVSNIAPREPEVLASLAAGASPAFPTHEIFPPMAAAPMTTSQFDSAPAAAGTIEKLQKHLVDLLESLSGESVADAAPDATFLEMGFDSLFLSQVTQQLQRDFKVKLTFRQLLGDLATIPALAAHIEEVLPPEIRAAYQPSAPAPAVAAAQAPAAAPLAAAAFATPAASSLPLLGAGASGVEQIIRDQLETMSRLMANQLAALGGAPAAAASPAAAVAAPAPAARAPTPAPSLAAAASAAAAPSGDEPKSRFELLAAARSAPAADMNEIQQRALAELTERFNARSPSSKRMTAEYRPVLADPRAAAGFRPEWKDLVYPVVSDRAAGSRIYDVDGNDYIDLVNGYGQTFFGHAAPFVVDAVAAQLKQGFAIGPQSHLAGKVAALFSEMTGNERVTFCNTGSEAVMAAMRIARTVTGRSTIVTFTGDYHGQFDEVLVKGALRSGVARAMPAAAGIPNKSVENMVVLPYGAPDSLDWIRTHADDLAAVLVEPVQSRHPDLRPLEFLKEIRAITEKSGAALIFDEVVTGFRMHPGGMQHLFGIRADLATYGKVVGGGLPVGILAGKAAFMDALDGGQWRYGDDSYPETGMTFFAGTFVRHPLVMAAVWAVLNHLKEKGPALQEAVSARTAGLVQRLSDFLRQRGVDLQIESFGSLFFFNFGNISRYAGLFYPLMLERGVYIQEHYPCFLTTAHSEADVEAIARAFEDSVTAMQKADFLPAPAGLGPEPETDGPLTEAQTEIWLSAQLSDEASCAFNESVTLRLRGDLNRDALEAALNKVIARHDALRAVFTADGARMQIQPELTLTLEPRDLSDLPRAEAEASWRAALAQDARTPFDLVAGPVIRASLARFAADDHALALTAHHIVCDGWSFNVIIDEVTKLYEEIVADVAADLPPPMSFLRYGAEERARQKREGAAVDAFWLPQFTPPPPPLELPTDRPRRLQKSFAGATLTRRIDADLTQRFRKATAKQGCTLFVALLASFEVMLARLAGQNEVVVGIPAAGQSLAEADSLVGHCVNFLPLRARWSDGATMAEHLAATRQGVLAAYEHQSFTLGTLVRKMDRPREAGRRPLVEVQFNLEKLGDKIHLKGLEVEAQSNPKAAVIFDFFFNVTEQDGGLRIDCDYNTDLYDEATVERWIGHYRSLLGAVADDAARPIAALPLLSAEQRNWLTKGLNDTAADDLDLRPVHELFAAQAAKTPDAVAARFGESALTYRQLDERANRLANHLAAVVKDSSARIGVAAERSLDMLVVLLAVMKTGCAYVPLDPSHPAARLRLVLDNAAVSAIVSDNAFMGAMASGTPVVRLDADAAAIAARPATAPAFPSDGARPAYVIFTSGSTGVPKGVEIAHRSVANLLWSIARKLEAGPRDTLVAATTISFDIAALELYMPLITGGTVVIASRDDVRGGFGLAALIEKPETTIVQATPSLWRMLTEAGFKPRPGLRMLCGGEALPRDLADLLLANDGELWNVYGPTETTIWSSIGRVKPAPAPITIGEPVANTGLYVLDKAHQLAAPGVVGELFIGGLGLAIGYFRRPDLDTAAFFNIAVDDSGPQRLYRTGDLARRLADGSIEVLGRVDAQVKLRGFRIELEEIEAAMRQCPGVSAFAAAVQTPPQGTPRLVGYYVAAQPILAQELSSYAAQRLPDYMAPALWMRLDALPFTPNAKLDRKALPQPEVGSGEHKRIVTAPRTPLEAKLAAIWGEVLQLDEIGVNDNIFALGADSIHLFRIAARMMAENLGLEARHLMRFPTIAELAGAAGDKSVSAAKAPSAAPSLKSFRRGAQIKETSA</sequence>
<dbReference type="InterPro" id="IPR020806">
    <property type="entry name" value="PKS_PP-bd"/>
</dbReference>
<dbReference type="CDD" id="cd00833">
    <property type="entry name" value="PKS"/>
    <property type="match status" value="1"/>
</dbReference>
<comment type="cofactor">
    <cofactor evidence="1">
        <name>pyridoxal 5'-phosphate</name>
        <dbReference type="ChEBI" id="CHEBI:597326"/>
    </cofactor>
</comment>
<dbReference type="InterPro" id="IPR014030">
    <property type="entry name" value="Ketoacyl_synth_N"/>
</dbReference>
<dbReference type="InterPro" id="IPR020845">
    <property type="entry name" value="AMP-binding_CS"/>
</dbReference>
<evidence type="ECO:0000256" key="5">
    <source>
        <dbReference type="ARBA" id="ARBA00022832"/>
    </source>
</evidence>
<feature type="region of interest" description="Disordered" evidence="10">
    <location>
        <begin position="2661"/>
        <end position="2684"/>
    </location>
</feature>
<keyword evidence="7" id="KW-0443">Lipid metabolism</keyword>
<dbReference type="Pfam" id="PF00698">
    <property type="entry name" value="Acyl_transf_1"/>
    <property type="match status" value="1"/>
</dbReference>
<dbReference type="Pfam" id="PF22621">
    <property type="entry name" value="CurL-like_PKS_C"/>
    <property type="match status" value="1"/>
</dbReference>
<dbReference type="RefSeq" id="WP_012590286.1">
    <property type="nucleotide sequence ID" value="NC_011666.1"/>
</dbReference>
<evidence type="ECO:0000256" key="1">
    <source>
        <dbReference type="ARBA" id="ARBA00001933"/>
    </source>
</evidence>
<accession>B8EPL1</accession>
<dbReference type="Gene3D" id="3.30.70.3290">
    <property type="match status" value="1"/>
</dbReference>
<feature type="domain" description="Carrier" evidence="11">
    <location>
        <begin position="2583"/>
        <end position="2657"/>
    </location>
</feature>
<dbReference type="GO" id="GO:0030170">
    <property type="term" value="F:pyridoxal phosphate binding"/>
    <property type="evidence" value="ECO:0007669"/>
    <property type="project" value="InterPro"/>
</dbReference>
<dbReference type="PROSITE" id="PS00455">
    <property type="entry name" value="AMP_BINDING"/>
    <property type="match status" value="1"/>
</dbReference>
<dbReference type="Pfam" id="PF00202">
    <property type="entry name" value="Aminotran_3"/>
    <property type="match status" value="1"/>
</dbReference>
<dbReference type="Pfam" id="PF00501">
    <property type="entry name" value="AMP-binding"/>
    <property type="match status" value="1"/>
</dbReference>
<evidence type="ECO:0000256" key="7">
    <source>
        <dbReference type="ARBA" id="ARBA00023098"/>
    </source>
</evidence>
<dbReference type="Gene3D" id="2.30.38.10">
    <property type="entry name" value="Luciferase, Domain 3"/>
    <property type="match status" value="1"/>
</dbReference>
<dbReference type="GO" id="GO:0004312">
    <property type="term" value="F:fatty acid synthase activity"/>
    <property type="evidence" value="ECO:0007669"/>
    <property type="project" value="TreeGrafter"/>
</dbReference>
<dbReference type="InterPro" id="IPR023213">
    <property type="entry name" value="CAT-like_dom_sf"/>
</dbReference>
<dbReference type="eggNOG" id="COG1020">
    <property type="taxonomic scope" value="Bacteria"/>
</dbReference>
<evidence type="ECO:0000313" key="14">
    <source>
        <dbReference type="Proteomes" id="UP000002257"/>
    </source>
</evidence>
<dbReference type="OrthoDB" id="9778690at2"/>
<evidence type="ECO:0000256" key="8">
    <source>
        <dbReference type="ARBA" id="ARBA00023268"/>
    </source>
</evidence>
<dbReference type="PANTHER" id="PTHR43775:SF51">
    <property type="entry name" value="INACTIVE PHENOLPHTHIOCEROL SYNTHESIS POLYKETIDE SYNTHASE TYPE I PKS1-RELATED"/>
    <property type="match status" value="1"/>
</dbReference>
<dbReference type="InterPro" id="IPR001227">
    <property type="entry name" value="Ac_transferase_dom_sf"/>
</dbReference>
<dbReference type="PROSITE" id="PS00600">
    <property type="entry name" value="AA_TRANSFER_CLASS_3"/>
    <property type="match status" value="1"/>
</dbReference>
<dbReference type="InterPro" id="IPR050091">
    <property type="entry name" value="PKS_NRPS_Biosynth_Enz"/>
</dbReference>
<dbReference type="Pfam" id="PF00109">
    <property type="entry name" value="ketoacyl-synt"/>
    <property type="match status" value="1"/>
</dbReference>
<dbReference type="PROSITE" id="PS50075">
    <property type="entry name" value="CARRIER"/>
    <property type="match status" value="2"/>
</dbReference>
<dbReference type="SMART" id="SM00823">
    <property type="entry name" value="PKS_PP"/>
    <property type="match status" value="2"/>
</dbReference>
<evidence type="ECO:0000313" key="13">
    <source>
        <dbReference type="EMBL" id="ACK50216.1"/>
    </source>
</evidence>
<organism evidence="13 14">
    <name type="scientific">Methylocella silvestris (strain DSM 15510 / CIP 108128 / LMG 27833 / NCIMB 13906 / BL2)</name>
    <dbReference type="NCBI Taxonomy" id="395965"/>
    <lineage>
        <taxon>Bacteria</taxon>
        <taxon>Pseudomonadati</taxon>
        <taxon>Pseudomonadota</taxon>
        <taxon>Alphaproteobacteria</taxon>
        <taxon>Hyphomicrobiales</taxon>
        <taxon>Beijerinckiaceae</taxon>
        <taxon>Methylocella</taxon>
    </lineage>
</organism>
<dbReference type="SUPFAM" id="SSF52777">
    <property type="entry name" value="CoA-dependent acyltransferases"/>
    <property type="match status" value="2"/>
</dbReference>
<dbReference type="SUPFAM" id="SSF56801">
    <property type="entry name" value="Acetyl-CoA synthetase-like"/>
    <property type="match status" value="1"/>
</dbReference>
<keyword evidence="8" id="KW-0511">Multifunctional enzyme</keyword>
<dbReference type="SUPFAM" id="SSF53901">
    <property type="entry name" value="Thiolase-like"/>
    <property type="match status" value="1"/>
</dbReference>
<evidence type="ECO:0000256" key="2">
    <source>
        <dbReference type="ARBA" id="ARBA00022450"/>
    </source>
</evidence>
<dbReference type="Gene3D" id="3.90.1150.10">
    <property type="entry name" value="Aspartate Aminotransferase, domain 1"/>
    <property type="match status" value="1"/>
</dbReference>
<dbReference type="InterPro" id="IPR036736">
    <property type="entry name" value="ACP-like_sf"/>
</dbReference>
<dbReference type="InterPro" id="IPR001242">
    <property type="entry name" value="Condensation_dom"/>
</dbReference>
<evidence type="ECO:0000256" key="3">
    <source>
        <dbReference type="ARBA" id="ARBA00022553"/>
    </source>
</evidence>
<dbReference type="InterPro" id="IPR015424">
    <property type="entry name" value="PyrdxlP-dep_Trfase"/>
</dbReference>
<dbReference type="NCBIfam" id="TIGR01733">
    <property type="entry name" value="AA-adenyl-dom"/>
    <property type="match status" value="1"/>
</dbReference>
<dbReference type="InterPro" id="IPR005814">
    <property type="entry name" value="Aminotrans_3"/>
</dbReference>
<keyword evidence="6" id="KW-0663">Pyridoxal phosphate</keyword>
<keyword evidence="5" id="KW-0276">Fatty acid metabolism</keyword>
<dbReference type="Gene3D" id="3.40.366.10">
    <property type="entry name" value="Malonyl-Coenzyme A Acyl Carrier Protein, domain 2"/>
    <property type="match status" value="1"/>
</dbReference>
<evidence type="ECO:0000256" key="6">
    <source>
        <dbReference type="ARBA" id="ARBA00022898"/>
    </source>
</evidence>
<gene>
    <name evidence="13" type="ordered locus">Msil_1247</name>
</gene>
<dbReference type="SUPFAM" id="SSF55048">
    <property type="entry name" value="Probable ACP-binding domain of malonyl-CoA ACP transacylase"/>
    <property type="match status" value="1"/>
</dbReference>
<dbReference type="FunFam" id="3.40.47.10:FF:000042">
    <property type="entry name" value="Polyketide synthase Pks13"/>
    <property type="match status" value="1"/>
</dbReference>
<evidence type="ECO:0000256" key="10">
    <source>
        <dbReference type="SAM" id="MobiDB-lite"/>
    </source>
</evidence>
<dbReference type="InterPro" id="IPR049704">
    <property type="entry name" value="Aminotrans_3_PPA_site"/>
</dbReference>
<dbReference type="InterPro" id="IPR020841">
    <property type="entry name" value="PKS_Beta-ketoAc_synthase_dom"/>
</dbReference>
<dbReference type="InterPro" id="IPR016036">
    <property type="entry name" value="Malonyl_transacylase_ACP-bd"/>
</dbReference>
<dbReference type="SUPFAM" id="SSF47336">
    <property type="entry name" value="ACP-like"/>
    <property type="match status" value="2"/>
</dbReference>
<dbReference type="KEGG" id="msl:Msil_1247"/>
<dbReference type="SMART" id="SM00827">
    <property type="entry name" value="PKS_AT"/>
    <property type="match status" value="1"/>
</dbReference>
<keyword evidence="3" id="KW-0597">Phosphoprotein</keyword>
<dbReference type="InterPro" id="IPR009081">
    <property type="entry name" value="PP-bd_ACP"/>
</dbReference>
<dbReference type="InterPro" id="IPR014043">
    <property type="entry name" value="Acyl_transferase_dom"/>
</dbReference>
<dbReference type="InterPro" id="IPR014031">
    <property type="entry name" value="Ketoacyl_synth_C"/>
</dbReference>
<dbReference type="InterPro" id="IPR000873">
    <property type="entry name" value="AMP-dep_synth/lig_dom"/>
</dbReference>
<dbReference type="SUPFAM" id="SSF52151">
    <property type="entry name" value="FabD/lysophospholipase-like"/>
    <property type="match status" value="1"/>
</dbReference>
<dbReference type="InterPro" id="IPR018201">
    <property type="entry name" value="Ketoacyl_synth_AS"/>
</dbReference>
<dbReference type="InterPro" id="IPR016035">
    <property type="entry name" value="Acyl_Trfase/lysoPLipase"/>
</dbReference>
<keyword evidence="2" id="KW-0596">Phosphopantetheine</keyword>
<dbReference type="eggNOG" id="COG3321">
    <property type="taxonomic scope" value="Bacteria"/>
</dbReference>
<dbReference type="Proteomes" id="UP000002257">
    <property type="component" value="Chromosome"/>
</dbReference>
<dbReference type="Pfam" id="PF02801">
    <property type="entry name" value="Ketoacyl-synt_C"/>
    <property type="match status" value="1"/>
</dbReference>
<dbReference type="Gene3D" id="3.30.559.10">
    <property type="entry name" value="Chloramphenicol acetyltransferase-like domain"/>
    <property type="match status" value="1"/>
</dbReference>
<dbReference type="PANTHER" id="PTHR43775">
    <property type="entry name" value="FATTY ACID SYNTHASE"/>
    <property type="match status" value="1"/>
</dbReference>
<dbReference type="Gene3D" id="1.10.1200.10">
    <property type="entry name" value="ACP-like"/>
    <property type="match status" value="2"/>
</dbReference>
<dbReference type="PROSITE" id="PS52004">
    <property type="entry name" value="KS3_2"/>
    <property type="match status" value="1"/>
</dbReference>
<dbReference type="InterPro" id="IPR045851">
    <property type="entry name" value="AMP-bd_C_sf"/>
</dbReference>
<dbReference type="InterPro" id="IPR010071">
    <property type="entry name" value="AA_adenyl_dom"/>
</dbReference>
<dbReference type="FunFam" id="3.40.50.980:FF:000001">
    <property type="entry name" value="Non-ribosomal peptide synthetase"/>
    <property type="match status" value="1"/>
</dbReference>
<dbReference type="Gene3D" id="3.40.47.10">
    <property type="match status" value="1"/>
</dbReference>
<evidence type="ECO:0000259" key="11">
    <source>
        <dbReference type="PROSITE" id="PS50075"/>
    </source>
</evidence>
<dbReference type="Gene3D" id="3.40.640.10">
    <property type="entry name" value="Type I PLP-dependent aspartate aminotransferase-like (Major domain)"/>
    <property type="match status" value="1"/>
</dbReference>
<keyword evidence="14" id="KW-1185">Reference proteome</keyword>
<dbReference type="InterPro" id="IPR015422">
    <property type="entry name" value="PyrdxlP-dep_Trfase_small"/>
</dbReference>
<name>B8EPL1_METSB</name>
<dbReference type="InterPro" id="IPR015421">
    <property type="entry name" value="PyrdxlP-dep_Trfase_major"/>
</dbReference>
<feature type="compositionally biased region" description="Low complexity" evidence="10">
    <location>
        <begin position="2661"/>
        <end position="2671"/>
    </location>
</feature>
<dbReference type="Gene3D" id="3.30.300.30">
    <property type="match status" value="1"/>
</dbReference>
<dbReference type="HOGENOM" id="CLU_000022_70_2_5"/>
<feature type="domain" description="Carrier" evidence="11">
    <location>
        <begin position="950"/>
        <end position="1029"/>
    </location>
</feature>
<dbReference type="SMART" id="SM00825">
    <property type="entry name" value="PKS_KS"/>
    <property type="match status" value="1"/>
</dbReference>
<reference evidence="13 14" key="1">
    <citation type="journal article" date="2010" name="J. Bacteriol.">
        <title>Complete genome sequence of the aerobic facultative methanotroph Methylocella silvestris BL2.</title>
        <authorList>
            <person name="Chen Y."/>
            <person name="Crombie A."/>
            <person name="Rahman M.T."/>
            <person name="Dedysh S.N."/>
            <person name="Liesack W."/>
            <person name="Stott M.B."/>
            <person name="Alam M."/>
            <person name="Theisen A.R."/>
            <person name="Murrell J.C."/>
            <person name="Dunfield P.F."/>
        </authorList>
    </citation>
    <scope>NUCLEOTIDE SEQUENCE [LARGE SCALE GENOMIC DNA]</scope>
    <source>
        <strain evidence="14">DSM 15510 / CIP 108128 / LMG 27833 / NCIMB 13906 / BL2</strain>
    </source>
</reference>
<evidence type="ECO:0000256" key="4">
    <source>
        <dbReference type="ARBA" id="ARBA00022679"/>
    </source>
</evidence>
<dbReference type="Gene3D" id="3.40.50.980">
    <property type="match status" value="2"/>
</dbReference>
<evidence type="ECO:0000256" key="9">
    <source>
        <dbReference type="ARBA" id="ARBA00029443"/>
    </source>
</evidence>
<dbReference type="SUPFAM" id="SSF53383">
    <property type="entry name" value="PLP-dependent transferases"/>
    <property type="match status" value="1"/>
</dbReference>
<dbReference type="GO" id="GO:0006633">
    <property type="term" value="P:fatty acid biosynthetic process"/>
    <property type="evidence" value="ECO:0007669"/>
    <property type="project" value="InterPro"/>
</dbReference>
<dbReference type="Pfam" id="PF00668">
    <property type="entry name" value="Condensation"/>
    <property type="match status" value="1"/>
</dbReference>
<dbReference type="EMBL" id="CP001280">
    <property type="protein sequence ID" value="ACK50216.1"/>
    <property type="molecule type" value="Genomic_DNA"/>
</dbReference>
<dbReference type="GO" id="GO:0008483">
    <property type="term" value="F:transaminase activity"/>
    <property type="evidence" value="ECO:0007669"/>
    <property type="project" value="InterPro"/>
</dbReference>
<protein>
    <submittedName>
        <fullName evidence="13">Amino acid adenylation domain protein</fullName>
    </submittedName>
</protein>
<dbReference type="PROSITE" id="PS00606">
    <property type="entry name" value="KS3_1"/>
    <property type="match status" value="1"/>
</dbReference>
<dbReference type="Gene3D" id="3.30.559.30">
    <property type="entry name" value="Nonribosomal peptide synthetase, condensation domain"/>
    <property type="match status" value="1"/>
</dbReference>
<keyword evidence="4" id="KW-0808">Transferase</keyword>
<dbReference type="STRING" id="395965.Msil_1247"/>
<dbReference type="GO" id="GO:0004315">
    <property type="term" value="F:3-oxoacyl-[acyl-carrier-protein] synthase activity"/>
    <property type="evidence" value="ECO:0007669"/>
    <property type="project" value="InterPro"/>
</dbReference>
<dbReference type="CDD" id="cd19531">
    <property type="entry name" value="LCL_NRPS-like"/>
    <property type="match status" value="1"/>
</dbReference>
<dbReference type="eggNOG" id="COG0001">
    <property type="taxonomic scope" value="Bacteria"/>
</dbReference>